<reference evidence="3" key="1">
    <citation type="submission" date="2023-06" db="EMBL/GenBank/DDBJ databases">
        <title>Genome-scale phylogeny and comparative genomics of the fungal order Sordariales.</title>
        <authorList>
            <consortium name="Lawrence Berkeley National Laboratory"/>
            <person name="Hensen N."/>
            <person name="Bonometti L."/>
            <person name="Westerberg I."/>
            <person name="Brannstrom I.O."/>
            <person name="Guillou S."/>
            <person name="Cros-Aarteil S."/>
            <person name="Calhoun S."/>
            <person name="Haridas S."/>
            <person name="Kuo A."/>
            <person name="Mondo S."/>
            <person name="Pangilinan J."/>
            <person name="Riley R."/>
            <person name="Labutti K."/>
            <person name="Andreopoulos B."/>
            <person name="Lipzen A."/>
            <person name="Chen C."/>
            <person name="Yanf M."/>
            <person name="Daum C."/>
            <person name="Ng V."/>
            <person name="Clum A."/>
            <person name="Steindorff A."/>
            <person name="Ohm R."/>
            <person name="Martin F."/>
            <person name="Silar P."/>
            <person name="Natvig D."/>
            <person name="Lalanne C."/>
            <person name="Gautier V."/>
            <person name="Ament-Velasquez S.L."/>
            <person name="Kruys A."/>
            <person name="Hutchinson M.I."/>
            <person name="Powell A.J."/>
            <person name="Barry K."/>
            <person name="Miller A.N."/>
            <person name="Grigoriev I.V."/>
            <person name="Debuchy R."/>
            <person name="Gladieux P."/>
            <person name="Thoren M.H."/>
            <person name="Johannesson H."/>
        </authorList>
    </citation>
    <scope>NUCLEOTIDE SEQUENCE</scope>
    <source>
        <strain evidence="3">8032-3</strain>
    </source>
</reference>
<evidence type="ECO:0000256" key="1">
    <source>
        <dbReference type="SAM" id="MobiDB-lite"/>
    </source>
</evidence>
<keyword evidence="2" id="KW-0812">Transmembrane</keyword>
<feature type="transmembrane region" description="Helical" evidence="2">
    <location>
        <begin position="156"/>
        <end position="179"/>
    </location>
</feature>
<name>A0AAJ0CA85_9PEZI</name>
<feature type="compositionally biased region" description="Polar residues" evidence="1">
    <location>
        <begin position="332"/>
        <end position="343"/>
    </location>
</feature>
<keyword evidence="4" id="KW-1185">Reference proteome</keyword>
<evidence type="ECO:0000256" key="2">
    <source>
        <dbReference type="SAM" id="Phobius"/>
    </source>
</evidence>
<dbReference type="Proteomes" id="UP001244011">
    <property type="component" value="Unassembled WGS sequence"/>
</dbReference>
<evidence type="ECO:0000313" key="3">
    <source>
        <dbReference type="EMBL" id="KAK1771499.1"/>
    </source>
</evidence>
<feature type="region of interest" description="Disordered" evidence="1">
    <location>
        <begin position="325"/>
        <end position="376"/>
    </location>
</feature>
<dbReference type="AlphaFoldDB" id="A0AAJ0CA85"/>
<organism evidence="3 4">
    <name type="scientific">Phialemonium atrogriseum</name>
    <dbReference type="NCBI Taxonomy" id="1093897"/>
    <lineage>
        <taxon>Eukaryota</taxon>
        <taxon>Fungi</taxon>
        <taxon>Dikarya</taxon>
        <taxon>Ascomycota</taxon>
        <taxon>Pezizomycotina</taxon>
        <taxon>Sordariomycetes</taxon>
        <taxon>Sordariomycetidae</taxon>
        <taxon>Cephalothecales</taxon>
        <taxon>Cephalothecaceae</taxon>
        <taxon>Phialemonium</taxon>
    </lineage>
</organism>
<dbReference type="EMBL" id="MU838998">
    <property type="protein sequence ID" value="KAK1771499.1"/>
    <property type="molecule type" value="Genomic_DNA"/>
</dbReference>
<comment type="caution">
    <text evidence="3">The sequence shown here is derived from an EMBL/GenBank/DDBJ whole genome shotgun (WGS) entry which is preliminary data.</text>
</comment>
<sequence length="376" mass="39683">MPDPFTSLGLSCPSGGSFYICQESDTQFLGCCTTNPCADGSGLCPRGNLRNASFSADKYEDIAPQECSDDRALWYTCQNMNPPFLGCCATNPCATRMCPSASLFPAELSADNDTRSVFLTTASSTPSSTSTISAPSSTAPSSATGVTAAARLSSGAIAGIVIGAVILVLALVAGAAYMFKCGWHARRKKERETYTKSFMGSSSAADTAEPSQEFAPYRDTYNSNISMAAPGYAPISPTLPHSRPTSFDYMHKTSYRGSAISESASQGYHSRVPSQLSEMNPNLLRVSVLNPNLETVSELGGSEIADPARHELSAAQEIRVFRGTDQAMGPPQTGTETQDQPGSRLSAISPPREQNELHLWDGTAGQGAAPRHSGEG</sequence>
<protein>
    <submittedName>
        <fullName evidence="3">Uncharacterized protein</fullName>
    </submittedName>
</protein>
<keyword evidence="2" id="KW-1133">Transmembrane helix</keyword>
<keyword evidence="2" id="KW-0472">Membrane</keyword>
<gene>
    <name evidence="3" type="ORF">QBC33DRAFT_523881</name>
</gene>
<accession>A0AAJ0CA85</accession>
<dbReference type="GeneID" id="85309863"/>
<feature type="region of interest" description="Disordered" evidence="1">
    <location>
        <begin position="123"/>
        <end position="142"/>
    </location>
</feature>
<proteinExistence type="predicted"/>
<dbReference type="RefSeq" id="XP_060287712.1">
    <property type="nucleotide sequence ID" value="XM_060426676.1"/>
</dbReference>
<evidence type="ECO:0000313" key="4">
    <source>
        <dbReference type="Proteomes" id="UP001244011"/>
    </source>
</evidence>